<dbReference type="RefSeq" id="WP_171227077.1">
    <property type="nucleotide sequence ID" value="NZ_CP053085.1"/>
</dbReference>
<keyword evidence="2" id="KW-1185">Reference proteome</keyword>
<evidence type="ECO:0000313" key="1">
    <source>
        <dbReference type="EMBL" id="QJR37642.1"/>
    </source>
</evidence>
<name>A0A6M4IXK7_9BACT</name>
<dbReference type="EMBL" id="CP053085">
    <property type="protein sequence ID" value="QJR37642.1"/>
    <property type="molecule type" value="Genomic_DNA"/>
</dbReference>
<dbReference type="Proteomes" id="UP000500938">
    <property type="component" value="Chromosome"/>
</dbReference>
<dbReference type="KEGG" id="ggr:HKW67_20015"/>
<gene>
    <name evidence="1" type="ORF">HKW67_20015</name>
</gene>
<evidence type="ECO:0008006" key="3">
    <source>
        <dbReference type="Google" id="ProtNLM"/>
    </source>
</evidence>
<reference evidence="1 2" key="1">
    <citation type="submission" date="2020-05" db="EMBL/GenBank/DDBJ databases">
        <title>Complete genome sequence of Gemmatimonas greenlandica TET16.</title>
        <authorList>
            <person name="Zeng Y."/>
        </authorList>
    </citation>
    <scope>NUCLEOTIDE SEQUENCE [LARGE SCALE GENOMIC DNA]</scope>
    <source>
        <strain evidence="1 2">TET16</strain>
    </source>
</reference>
<sequence>MTGSFIACGNDSPTESDGLSGTYIATTLRITPTGQASIDALAQGGSMTVVINDNRSTGGSLTLPAVVTGGAALTASLAGTAVQTGGTIRFQHSADTFVRDLTFTVGAGVLTVTDQAAGSARFTIRLSRQ</sequence>
<accession>A0A6M4IXK7</accession>
<organism evidence="1 2">
    <name type="scientific">Gemmatimonas groenlandica</name>
    <dbReference type="NCBI Taxonomy" id="2732249"/>
    <lineage>
        <taxon>Bacteria</taxon>
        <taxon>Pseudomonadati</taxon>
        <taxon>Gemmatimonadota</taxon>
        <taxon>Gemmatimonadia</taxon>
        <taxon>Gemmatimonadales</taxon>
        <taxon>Gemmatimonadaceae</taxon>
        <taxon>Gemmatimonas</taxon>
    </lineage>
</organism>
<proteinExistence type="predicted"/>
<dbReference type="AlphaFoldDB" id="A0A6M4IXK7"/>
<evidence type="ECO:0000313" key="2">
    <source>
        <dbReference type="Proteomes" id="UP000500938"/>
    </source>
</evidence>
<protein>
    <recommendedName>
        <fullName evidence="3">Lipocalin-like domain-containing protein</fullName>
    </recommendedName>
</protein>